<protein>
    <recommendedName>
        <fullName evidence="6">PepSY domain-containing protein</fullName>
    </recommendedName>
</protein>
<evidence type="ECO:0000313" key="2">
    <source>
        <dbReference type="EMBL" id="GLS46425.1"/>
    </source>
</evidence>
<evidence type="ECO:0000313" key="5">
    <source>
        <dbReference type="Proteomes" id="UP001156881"/>
    </source>
</evidence>
<proteinExistence type="predicted"/>
<dbReference type="Proteomes" id="UP001156881">
    <property type="component" value="Unassembled WGS sequence"/>
</dbReference>
<reference evidence="5" key="2">
    <citation type="journal article" date="2019" name="Int. J. Syst. Evol. Microbiol.">
        <title>The Global Catalogue of Microorganisms (GCM) 10K type strain sequencing project: providing services to taxonomists for standard genome sequencing and annotation.</title>
        <authorList>
            <consortium name="The Broad Institute Genomics Platform"/>
            <consortium name="The Broad Institute Genome Sequencing Center for Infectious Disease"/>
            <person name="Wu L."/>
            <person name="Ma J."/>
        </authorList>
    </citation>
    <scope>NUCLEOTIDE SEQUENCE [LARGE SCALE GENOMIC DNA]</scope>
    <source>
        <strain evidence="5">NBRC 107710</strain>
    </source>
</reference>
<evidence type="ECO:0000256" key="1">
    <source>
        <dbReference type="SAM" id="Phobius"/>
    </source>
</evidence>
<dbReference type="EMBL" id="BSPG01000041">
    <property type="protein sequence ID" value="GLS46425.1"/>
    <property type="molecule type" value="Genomic_DNA"/>
</dbReference>
<accession>A0A7W6AGF0</accession>
<reference evidence="3 4" key="3">
    <citation type="submission" date="2020-08" db="EMBL/GenBank/DDBJ databases">
        <title>Genomic Encyclopedia of Type Strains, Phase IV (KMG-IV): sequencing the most valuable type-strain genomes for metagenomic binning, comparative biology and taxonomic classification.</title>
        <authorList>
            <person name="Goeker M."/>
        </authorList>
    </citation>
    <scope>NUCLEOTIDE SEQUENCE [LARGE SCALE GENOMIC DNA]</scope>
    <source>
        <strain evidence="3 4">DSM 24105</strain>
    </source>
</reference>
<gene>
    <name evidence="2" type="ORF">GCM10007884_44190</name>
    <name evidence="3" type="ORF">GGR33_000244</name>
</gene>
<dbReference type="AlphaFoldDB" id="A0A7W6AGF0"/>
<keyword evidence="5" id="KW-1185">Reference proteome</keyword>
<organism evidence="3 4">
    <name type="scientific">Methylobacterium brachythecii</name>
    <dbReference type="NCBI Taxonomy" id="1176177"/>
    <lineage>
        <taxon>Bacteria</taxon>
        <taxon>Pseudomonadati</taxon>
        <taxon>Pseudomonadota</taxon>
        <taxon>Alphaproteobacteria</taxon>
        <taxon>Hyphomicrobiales</taxon>
        <taxon>Methylobacteriaceae</taxon>
        <taxon>Methylobacterium</taxon>
    </lineage>
</organism>
<keyword evidence="1" id="KW-0812">Transmembrane</keyword>
<keyword evidence="1" id="KW-0472">Membrane</keyword>
<dbReference type="Proteomes" id="UP000517759">
    <property type="component" value="Unassembled WGS sequence"/>
</dbReference>
<name>A0A7W6AGF0_9HYPH</name>
<dbReference type="EMBL" id="JACIDN010000001">
    <property type="protein sequence ID" value="MBB3900764.1"/>
    <property type="molecule type" value="Genomic_DNA"/>
</dbReference>
<evidence type="ECO:0000313" key="3">
    <source>
        <dbReference type="EMBL" id="MBB3900764.1"/>
    </source>
</evidence>
<reference evidence="2" key="4">
    <citation type="submission" date="2023-01" db="EMBL/GenBank/DDBJ databases">
        <title>Draft genome sequence of Methylobacterium brachythecii strain NBRC 107710.</title>
        <authorList>
            <person name="Sun Q."/>
            <person name="Mori K."/>
        </authorList>
    </citation>
    <scope>NUCLEOTIDE SEQUENCE</scope>
    <source>
        <strain evidence="2">NBRC 107710</strain>
    </source>
</reference>
<evidence type="ECO:0000313" key="4">
    <source>
        <dbReference type="Proteomes" id="UP000517759"/>
    </source>
</evidence>
<feature type="transmembrane region" description="Helical" evidence="1">
    <location>
        <begin position="74"/>
        <end position="96"/>
    </location>
</feature>
<reference evidence="2" key="1">
    <citation type="journal article" date="2014" name="Int. J. Syst. Evol. Microbiol.">
        <title>Complete genome of a new Firmicutes species belonging to the dominant human colonic microbiota ('Ruminococcus bicirculans') reveals two chromosomes and a selective capacity to utilize plant glucans.</title>
        <authorList>
            <consortium name="NISC Comparative Sequencing Program"/>
            <person name="Wegmann U."/>
            <person name="Louis P."/>
            <person name="Goesmann A."/>
            <person name="Henrissat B."/>
            <person name="Duncan S.H."/>
            <person name="Flint H.J."/>
        </authorList>
    </citation>
    <scope>NUCLEOTIDE SEQUENCE</scope>
    <source>
        <strain evidence="2">NBRC 107710</strain>
    </source>
</reference>
<sequence length="189" mass="20423">MPDTAGPVDADCATGRLMEPWQASTLMFIPTCGTGRAASVIWHDWMKRFPTRPARTIQHVFSAWAQQQGTMHHALALLLAVSAVAAIATGSVGTLAEETEGPSPKTHPVARIENCLSPADMRESVAEKRVVPPLTAIRAARSVYPRAEIQRATLCKQEAGLVYVLTALRRDGQFVQVMVDAQSGQVHGQ</sequence>
<keyword evidence="1" id="KW-1133">Transmembrane helix</keyword>
<comment type="caution">
    <text evidence="3">The sequence shown here is derived from an EMBL/GenBank/DDBJ whole genome shotgun (WGS) entry which is preliminary data.</text>
</comment>
<evidence type="ECO:0008006" key="6">
    <source>
        <dbReference type="Google" id="ProtNLM"/>
    </source>
</evidence>